<feature type="binding site" evidence="9">
    <location>
        <position position="154"/>
    </location>
    <ligand>
        <name>GTP</name>
        <dbReference type="ChEBI" id="CHEBI:37565"/>
    </ligand>
</feature>
<name>A0A4R2P3S3_9FLAO</name>
<feature type="domain" description="GTP cyclohydrolase II" evidence="10">
    <location>
        <begin position="13"/>
        <end position="165"/>
    </location>
</feature>
<dbReference type="Gene3D" id="3.40.50.10990">
    <property type="entry name" value="GTP cyclohydrolase II"/>
    <property type="match status" value="1"/>
</dbReference>
<evidence type="ECO:0000256" key="4">
    <source>
        <dbReference type="ARBA" id="ARBA00022741"/>
    </source>
</evidence>
<feature type="binding site" evidence="9">
    <location>
        <position position="159"/>
    </location>
    <ligand>
        <name>GTP</name>
        <dbReference type="ChEBI" id="CHEBI:37565"/>
    </ligand>
</feature>
<comment type="pathway">
    <text evidence="1 9">Cofactor biosynthesis; riboflavin biosynthesis; 5-amino-6-(D-ribitylamino)uracil from GTP: step 1/4.</text>
</comment>
<dbReference type="InterPro" id="IPR000926">
    <property type="entry name" value="RibA"/>
</dbReference>
<dbReference type="RefSeq" id="WP_132793247.1">
    <property type="nucleotide sequence ID" value="NZ_SLXM01000001.1"/>
</dbReference>
<evidence type="ECO:0000256" key="1">
    <source>
        <dbReference type="ARBA" id="ARBA00004853"/>
    </source>
</evidence>
<keyword evidence="5 9" id="KW-0378">Hydrolase</keyword>
<keyword evidence="6 9" id="KW-0862">Zinc</keyword>
<dbReference type="SUPFAM" id="SSF142695">
    <property type="entry name" value="RibA-like"/>
    <property type="match status" value="1"/>
</dbReference>
<feature type="binding site" evidence="9">
    <location>
        <begin position="54"/>
        <end position="58"/>
    </location>
    <ligand>
        <name>GTP</name>
        <dbReference type="ChEBI" id="CHEBI:37565"/>
    </ligand>
</feature>
<evidence type="ECO:0000256" key="6">
    <source>
        <dbReference type="ARBA" id="ARBA00022833"/>
    </source>
</evidence>
<gene>
    <name evidence="9" type="primary">ribA</name>
    <name evidence="11" type="ORF">EV195_101865</name>
</gene>
<dbReference type="InterPro" id="IPR032677">
    <property type="entry name" value="GTP_cyclohydro_II"/>
</dbReference>
<dbReference type="OrthoDB" id="9793111at2"/>
<sequence length="199" mass="22369">MLLHKEKVQFSNTAKLPTKYGLFNIVSFKEDKSEKEHLILSMGNLKDKENVLTREHSECLTGDVFTSLKCDCGEQLETSMKLIAKKKEGIIIYLKQEGRGIGLFNKVNAYALQDEGLDTITANHSLGFDTDLRTFDIVANVINFLGVTSIKLLTNNPEKINTISKSTGISTSVQPLSTKPNKYNLDYLTIKKQQLKHML</sequence>
<dbReference type="GO" id="GO:0009231">
    <property type="term" value="P:riboflavin biosynthetic process"/>
    <property type="evidence" value="ECO:0007669"/>
    <property type="project" value="UniProtKB-UniRule"/>
</dbReference>
<comment type="function">
    <text evidence="9">Catalyzes the conversion of GTP to 2,5-diamino-6-ribosylamino-4(3H)-pyrimidinone 5'-phosphate (DARP), formate and pyrophosphate.</text>
</comment>
<feature type="binding site" evidence="9">
    <location>
        <position position="72"/>
    </location>
    <ligand>
        <name>Zn(2+)</name>
        <dbReference type="ChEBI" id="CHEBI:29105"/>
        <note>catalytic</note>
    </ligand>
</feature>
<proteinExistence type="inferred from homology"/>
<protein>
    <recommendedName>
        <fullName evidence="9">GTP cyclohydrolase-2</fullName>
        <ecNumber evidence="9">3.5.4.25</ecNumber>
    </recommendedName>
    <alternativeName>
        <fullName evidence="9">GTP cyclohydrolase II</fullName>
    </alternativeName>
</protein>
<dbReference type="GO" id="GO:0008270">
    <property type="term" value="F:zinc ion binding"/>
    <property type="evidence" value="ECO:0007669"/>
    <property type="project" value="UniProtKB-UniRule"/>
</dbReference>
<keyword evidence="12" id="KW-1185">Reference proteome</keyword>
<dbReference type="AlphaFoldDB" id="A0A4R2P3S3"/>
<evidence type="ECO:0000256" key="3">
    <source>
        <dbReference type="ARBA" id="ARBA00022723"/>
    </source>
</evidence>
<keyword evidence="2 9" id="KW-0686">Riboflavin biosynthesis</keyword>
<feature type="active site" description="Nucleophile" evidence="9">
    <location>
        <position position="133"/>
    </location>
</feature>
<evidence type="ECO:0000256" key="7">
    <source>
        <dbReference type="ARBA" id="ARBA00023134"/>
    </source>
</evidence>
<accession>A0A4R2P3S3</accession>
<dbReference type="PANTHER" id="PTHR21327">
    <property type="entry name" value="GTP CYCLOHYDROLASE II-RELATED"/>
    <property type="match status" value="1"/>
</dbReference>
<organism evidence="11 12">
    <name type="scientific">Tenacibaculum skagerrakense</name>
    <dbReference type="NCBI Taxonomy" id="186571"/>
    <lineage>
        <taxon>Bacteria</taxon>
        <taxon>Pseudomonadati</taxon>
        <taxon>Bacteroidota</taxon>
        <taxon>Flavobacteriia</taxon>
        <taxon>Flavobacteriales</taxon>
        <taxon>Flavobacteriaceae</taxon>
        <taxon>Tenacibaculum</taxon>
    </lineage>
</organism>
<evidence type="ECO:0000256" key="5">
    <source>
        <dbReference type="ARBA" id="ARBA00022801"/>
    </source>
</evidence>
<dbReference type="CDD" id="cd00641">
    <property type="entry name" value="GTP_cyclohydro2"/>
    <property type="match status" value="1"/>
</dbReference>
<dbReference type="GO" id="GO:0005525">
    <property type="term" value="F:GTP binding"/>
    <property type="evidence" value="ECO:0007669"/>
    <property type="project" value="UniProtKB-KW"/>
</dbReference>
<dbReference type="NCBIfam" id="NF001591">
    <property type="entry name" value="PRK00393.1"/>
    <property type="match status" value="1"/>
</dbReference>
<feature type="active site" description="Proton acceptor" evidence="9">
    <location>
        <position position="131"/>
    </location>
</feature>
<keyword evidence="4 9" id="KW-0547">Nucleotide-binding</keyword>
<reference evidence="11 12" key="1">
    <citation type="submission" date="2019-03" db="EMBL/GenBank/DDBJ databases">
        <title>Genomic Encyclopedia of Type Strains, Phase IV (KMG-IV): sequencing the most valuable type-strain genomes for metagenomic binning, comparative biology and taxonomic classification.</title>
        <authorList>
            <person name="Goeker M."/>
        </authorList>
    </citation>
    <scope>NUCLEOTIDE SEQUENCE [LARGE SCALE GENOMIC DNA]</scope>
    <source>
        <strain evidence="11 12">DSM 14836</strain>
    </source>
</reference>
<dbReference type="NCBIfam" id="TIGR00505">
    <property type="entry name" value="ribA"/>
    <property type="match status" value="1"/>
</dbReference>
<comment type="caution">
    <text evidence="11">The sequence shown here is derived from an EMBL/GenBank/DDBJ whole genome shotgun (WGS) entry which is preliminary data.</text>
</comment>
<feature type="binding site" evidence="9">
    <location>
        <position position="59"/>
    </location>
    <ligand>
        <name>Zn(2+)</name>
        <dbReference type="ChEBI" id="CHEBI:29105"/>
        <note>catalytic</note>
    </ligand>
</feature>
<feature type="binding site" evidence="9">
    <location>
        <position position="75"/>
    </location>
    <ligand>
        <name>GTP</name>
        <dbReference type="ChEBI" id="CHEBI:37565"/>
    </ligand>
</feature>
<dbReference type="PANTHER" id="PTHR21327:SF18">
    <property type="entry name" value="3,4-DIHYDROXY-2-BUTANONE 4-PHOSPHATE SYNTHASE"/>
    <property type="match status" value="1"/>
</dbReference>
<evidence type="ECO:0000256" key="9">
    <source>
        <dbReference type="HAMAP-Rule" id="MF_00179"/>
    </source>
</evidence>
<dbReference type="InterPro" id="IPR036144">
    <property type="entry name" value="RibA-like_sf"/>
</dbReference>
<evidence type="ECO:0000256" key="2">
    <source>
        <dbReference type="ARBA" id="ARBA00022619"/>
    </source>
</evidence>
<keyword evidence="3 9" id="KW-0479">Metal-binding</keyword>
<dbReference type="Proteomes" id="UP000294564">
    <property type="component" value="Unassembled WGS sequence"/>
</dbReference>
<feature type="binding site" evidence="9">
    <location>
        <begin position="97"/>
        <end position="99"/>
    </location>
    <ligand>
        <name>GTP</name>
        <dbReference type="ChEBI" id="CHEBI:37565"/>
    </ligand>
</feature>
<feature type="binding site" evidence="9">
    <location>
        <position position="119"/>
    </location>
    <ligand>
        <name>GTP</name>
        <dbReference type="ChEBI" id="CHEBI:37565"/>
    </ligand>
</feature>
<dbReference type="GO" id="GO:0005829">
    <property type="term" value="C:cytosol"/>
    <property type="evidence" value="ECO:0007669"/>
    <property type="project" value="TreeGrafter"/>
</dbReference>
<evidence type="ECO:0000259" key="10">
    <source>
        <dbReference type="Pfam" id="PF00925"/>
    </source>
</evidence>
<dbReference type="GO" id="GO:0003935">
    <property type="term" value="F:GTP cyclohydrolase II activity"/>
    <property type="evidence" value="ECO:0007669"/>
    <property type="project" value="UniProtKB-UniRule"/>
</dbReference>
<dbReference type="EC" id="3.5.4.25" evidence="9"/>
<dbReference type="FunFam" id="3.40.50.10990:FF:000002">
    <property type="entry name" value="GTP cyclohydrolase-2"/>
    <property type="match status" value="1"/>
</dbReference>
<comment type="catalytic activity">
    <reaction evidence="8 9">
        <text>GTP + 4 H2O = 2,5-diamino-6-hydroxy-4-(5-phosphoribosylamino)-pyrimidine + formate + 2 phosphate + 3 H(+)</text>
        <dbReference type="Rhea" id="RHEA:23704"/>
        <dbReference type="ChEBI" id="CHEBI:15377"/>
        <dbReference type="ChEBI" id="CHEBI:15378"/>
        <dbReference type="ChEBI" id="CHEBI:15740"/>
        <dbReference type="ChEBI" id="CHEBI:37565"/>
        <dbReference type="ChEBI" id="CHEBI:43474"/>
        <dbReference type="ChEBI" id="CHEBI:58614"/>
        <dbReference type="EC" id="3.5.4.25"/>
    </reaction>
</comment>
<dbReference type="UniPathway" id="UPA00275">
    <property type="reaction ID" value="UER00400"/>
</dbReference>
<dbReference type="EMBL" id="SLXM01000001">
    <property type="protein sequence ID" value="TCP28684.1"/>
    <property type="molecule type" value="Genomic_DNA"/>
</dbReference>
<comment type="similarity">
    <text evidence="9">Belongs to the GTP cyclohydrolase II family.</text>
</comment>
<comment type="cofactor">
    <cofactor evidence="9">
        <name>Zn(2+)</name>
        <dbReference type="ChEBI" id="CHEBI:29105"/>
    </cofactor>
    <text evidence="9">Binds 1 zinc ion per subunit.</text>
</comment>
<evidence type="ECO:0000256" key="8">
    <source>
        <dbReference type="ARBA" id="ARBA00049295"/>
    </source>
</evidence>
<evidence type="ECO:0000313" key="12">
    <source>
        <dbReference type="Proteomes" id="UP000294564"/>
    </source>
</evidence>
<keyword evidence="7 9" id="KW-0342">GTP-binding</keyword>
<dbReference type="Pfam" id="PF00925">
    <property type="entry name" value="GTP_cyclohydro2"/>
    <property type="match status" value="1"/>
</dbReference>
<evidence type="ECO:0000313" key="11">
    <source>
        <dbReference type="EMBL" id="TCP28684.1"/>
    </source>
</evidence>
<feature type="binding site" evidence="9">
    <location>
        <position position="70"/>
    </location>
    <ligand>
        <name>Zn(2+)</name>
        <dbReference type="ChEBI" id="CHEBI:29105"/>
        <note>catalytic</note>
    </ligand>
</feature>
<dbReference type="HAMAP" id="MF_00179">
    <property type="entry name" value="RibA"/>
    <property type="match status" value="1"/>
</dbReference>